<dbReference type="EC" id="2.7.13.3" evidence="3"/>
<sequence length="439" mass="51099">MFLNTLVLLLTVFIIILSFLKIDQKLNKYSHSFILGLGIIVVFVTTMFLDYFDLNIDYLMLCLWPLFLYLYYYFICNLQRQIAGLYSFIIYLAVESTDTFLSVITSSVFGDSMIHQYSDYYFLTIRIISLILIMKILTTLEVNLLYFKERVFKKFVQELIVSYLILTLVLNASHWISDIGHFNSFGSMVATICFLIFIGTMVQMKTVRDRYEKKMELKQKRFEQRQMEQYMNKIQGLYLELKGFRHDFGNIITSLNLAIEEENIEDIKRIQRDVLEECYGQLQKEEYTGFDLGNIRDSALRSILSRGWIYAEEMGVKLTFETEDVIEKVPMRLLDLVRTVGILVNNAIEAAKMSQEKEVQIAVFNMPNGVHLIIKNSISDEPINWNKLYEKGFSTKGDRRGMGLAIVKELIGEYAAIFLETELINGKFTQSLVIGEKGR</sequence>
<dbReference type="KEGG" id="svf:NCTC3166_01970"/>
<organism evidence="3 4">
    <name type="scientific">Streptococcus viridans</name>
    <dbReference type="NCBI Taxonomy" id="78535"/>
    <lineage>
        <taxon>Bacteria</taxon>
        <taxon>Bacillati</taxon>
        <taxon>Bacillota</taxon>
        <taxon>Bacilli</taxon>
        <taxon>Lactobacillales</taxon>
        <taxon>Streptococcaceae</taxon>
        <taxon>Streptococcus</taxon>
    </lineage>
</organism>
<keyword evidence="1" id="KW-0812">Transmembrane</keyword>
<keyword evidence="4" id="KW-1185">Reference proteome</keyword>
<keyword evidence="3" id="KW-0418">Kinase</keyword>
<dbReference type="AlphaFoldDB" id="A0A447Z7B3"/>
<keyword evidence="3" id="KW-0808">Transferase</keyword>
<dbReference type="InterPro" id="IPR036890">
    <property type="entry name" value="HATPase_C_sf"/>
</dbReference>
<feature type="transmembrane region" description="Helical" evidence="1">
    <location>
        <begin position="159"/>
        <end position="176"/>
    </location>
</feature>
<accession>A0A447Z7B3</accession>
<dbReference type="Gene3D" id="3.30.565.10">
    <property type="entry name" value="Histidine kinase-like ATPase, C-terminal domain"/>
    <property type="match status" value="1"/>
</dbReference>
<protein>
    <submittedName>
        <fullName evidence="3">Histidine kinase</fullName>
        <ecNumber evidence="3">2.7.13.3</ecNumber>
    </submittedName>
</protein>
<feature type="transmembrane region" description="Helical" evidence="1">
    <location>
        <begin position="121"/>
        <end position="147"/>
    </location>
</feature>
<evidence type="ECO:0000313" key="3">
    <source>
        <dbReference type="EMBL" id="VED68128.1"/>
    </source>
</evidence>
<dbReference type="GO" id="GO:0042802">
    <property type="term" value="F:identical protein binding"/>
    <property type="evidence" value="ECO:0007669"/>
    <property type="project" value="TreeGrafter"/>
</dbReference>
<dbReference type="RefSeq" id="WP_232011417.1">
    <property type="nucleotide sequence ID" value="NZ_LR134266.1"/>
</dbReference>
<gene>
    <name evidence="3" type="primary">citS</name>
    <name evidence="3" type="ORF">NCTC3166_01970</name>
</gene>
<dbReference type="GO" id="GO:0004673">
    <property type="term" value="F:protein histidine kinase activity"/>
    <property type="evidence" value="ECO:0007669"/>
    <property type="project" value="UniProtKB-EC"/>
</dbReference>
<name>A0A447Z7B3_9STRE</name>
<dbReference type="PANTHER" id="PTHR40448:SF1">
    <property type="entry name" value="TWO-COMPONENT SENSOR HISTIDINE KINASE"/>
    <property type="match status" value="1"/>
</dbReference>
<dbReference type="InterPro" id="IPR032834">
    <property type="entry name" value="NatK-like_C"/>
</dbReference>
<feature type="transmembrane region" description="Helical" evidence="1">
    <location>
        <begin position="58"/>
        <end position="76"/>
    </location>
</feature>
<feature type="domain" description="Sensor histidine kinase NatK-like C-terminal" evidence="2">
    <location>
        <begin position="331"/>
        <end position="434"/>
    </location>
</feature>
<feature type="transmembrane region" description="Helical" evidence="1">
    <location>
        <begin position="6"/>
        <end position="22"/>
    </location>
</feature>
<reference evidence="3 4" key="1">
    <citation type="submission" date="2018-12" db="EMBL/GenBank/DDBJ databases">
        <authorList>
            <consortium name="Pathogen Informatics"/>
        </authorList>
    </citation>
    <scope>NUCLEOTIDE SEQUENCE [LARGE SCALE GENOMIC DNA]</scope>
    <source>
        <strain evidence="3 4">NCTC3166</strain>
    </source>
</reference>
<feature type="transmembrane region" description="Helical" evidence="1">
    <location>
        <begin position="88"/>
        <end position="109"/>
    </location>
</feature>
<dbReference type="EMBL" id="LR134266">
    <property type="protein sequence ID" value="VED68128.1"/>
    <property type="molecule type" value="Genomic_DNA"/>
</dbReference>
<dbReference type="Pfam" id="PF14501">
    <property type="entry name" value="HATPase_c_5"/>
    <property type="match status" value="1"/>
</dbReference>
<feature type="transmembrane region" description="Helical" evidence="1">
    <location>
        <begin position="182"/>
        <end position="204"/>
    </location>
</feature>
<evidence type="ECO:0000313" key="4">
    <source>
        <dbReference type="Proteomes" id="UP000270025"/>
    </source>
</evidence>
<evidence type="ECO:0000259" key="2">
    <source>
        <dbReference type="Pfam" id="PF14501"/>
    </source>
</evidence>
<keyword evidence="1" id="KW-1133">Transmembrane helix</keyword>
<keyword evidence="1" id="KW-0472">Membrane</keyword>
<dbReference type="Proteomes" id="UP000270025">
    <property type="component" value="Chromosome"/>
</dbReference>
<feature type="transmembrane region" description="Helical" evidence="1">
    <location>
        <begin position="34"/>
        <end position="52"/>
    </location>
</feature>
<dbReference type="SUPFAM" id="SSF55874">
    <property type="entry name" value="ATPase domain of HSP90 chaperone/DNA topoisomerase II/histidine kinase"/>
    <property type="match status" value="1"/>
</dbReference>
<evidence type="ECO:0000256" key="1">
    <source>
        <dbReference type="SAM" id="Phobius"/>
    </source>
</evidence>
<dbReference type="PANTHER" id="PTHR40448">
    <property type="entry name" value="TWO-COMPONENT SENSOR HISTIDINE KINASE"/>
    <property type="match status" value="1"/>
</dbReference>
<proteinExistence type="predicted"/>